<dbReference type="EMBL" id="CAUYUJ010022681">
    <property type="protein sequence ID" value="CAK0911971.1"/>
    <property type="molecule type" value="Genomic_DNA"/>
</dbReference>
<dbReference type="Proteomes" id="UP001189429">
    <property type="component" value="Unassembled WGS sequence"/>
</dbReference>
<organism evidence="5 6">
    <name type="scientific">Prorocentrum cordatum</name>
    <dbReference type="NCBI Taxonomy" id="2364126"/>
    <lineage>
        <taxon>Eukaryota</taxon>
        <taxon>Sar</taxon>
        <taxon>Alveolata</taxon>
        <taxon>Dinophyceae</taxon>
        <taxon>Prorocentrales</taxon>
        <taxon>Prorocentraceae</taxon>
        <taxon>Prorocentrum</taxon>
    </lineage>
</organism>
<feature type="transmembrane region" description="Helical" evidence="3">
    <location>
        <begin position="6"/>
        <end position="30"/>
    </location>
</feature>
<dbReference type="PANTHER" id="PTHR10281:SF76">
    <property type="entry name" value="CALCUTTA CUP-RELATED"/>
    <property type="match status" value="1"/>
</dbReference>
<dbReference type="PANTHER" id="PTHR10281">
    <property type="entry name" value="MEMBRANE-ASSOCIATED PROGESTERONE RECEPTOR COMPONENT-RELATED"/>
    <property type="match status" value="1"/>
</dbReference>
<feature type="region of interest" description="Disordered" evidence="2">
    <location>
        <begin position="145"/>
        <end position="399"/>
    </location>
</feature>
<evidence type="ECO:0000256" key="3">
    <source>
        <dbReference type="SAM" id="Phobius"/>
    </source>
</evidence>
<feature type="compositionally biased region" description="Low complexity" evidence="2">
    <location>
        <begin position="150"/>
        <end position="167"/>
    </location>
</feature>
<comment type="similarity">
    <text evidence="1">Belongs to the cytochrome b5 family. MAPR subfamily.</text>
</comment>
<sequence>MGIYGVVFSYAGAVTAISALAIWWVVSDLLEEKRANRRRKEWQELVARMRVEPRQWRAPDLLEYNGQDPQKPLLIGVDGEVFNVWRGRDFYGAGGPYGSFAGRDATRLLAKYIVDDAEDDGEPLTAEELDTLQSWKEPSFRVRAADADEGAAAGASGGRSSSWSPEGPAVPYADEEVRRPRRPRLARERSCGHARLQPHVRRPVRRECRGGRQGEEVREVEAPQEPAARRGQGRQGVQEGREGGLQGGGGRVAEARGPGASAGRKRGHRGAGRRDHRGLRPRGRGGGGALRRRGRRRRPLFPCAGRGDARAKGSTKTKAKDKAKAKGSQAAPEPSWDPSSFKGKPRPLQCGSIWDIPTSRFPEPEARPPPKAKKPSASERDAPKLATSGGARAPVQEGGERCHCRCHIL</sequence>
<feature type="compositionally biased region" description="Basic residues" evidence="2">
    <location>
        <begin position="263"/>
        <end position="283"/>
    </location>
</feature>
<proteinExistence type="inferred from homology"/>
<dbReference type="Gene3D" id="3.10.120.10">
    <property type="entry name" value="Cytochrome b5-like heme/steroid binding domain"/>
    <property type="match status" value="1"/>
</dbReference>
<accession>A0ABN9YKY5</accession>
<evidence type="ECO:0000256" key="1">
    <source>
        <dbReference type="ARBA" id="ARBA00038357"/>
    </source>
</evidence>
<reference evidence="5" key="1">
    <citation type="submission" date="2023-10" db="EMBL/GenBank/DDBJ databases">
        <authorList>
            <person name="Chen Y."/>
            <person name="Shah S."/>
            <person name="Dougan E. K."/>
            <person name="Thang M."/>
            <person name="Chan C."/>
        </authorList>
    </citation>
    <scope>NUCLEOTIDE SEQUENCE [LARGE SCALE GENOMIC DNA]</scope>
</reference>
<dbReference type="SUPFAM" id="SSF55856">
    <property type="entry name" value="Cytochrome b5-like heme/steroid binding domain"/>
    <property type="match status" value="1"/>
</dbReference>
<protein>
    <recommendedName>
        <fullName evidence="4">Cytochrome b5 heme-binding domain-containing protein</fullName>
    </recommendedName>
</protein>
<keyword evidence="6" id="KW-1185">Reference proteome</keyword>
<gene>
    <name evidence="5" type="ORF">PCOR1329_LOCUS85679</name>
</gene>
<evidence type="ECO:0000256" key="2">
    <source>
        <dbReference type="SAM" id="MobiDB-lite"/>
    </source>
</evidence>
<evidence type="ECO:0000313" key="5">
    <source>
        <dbReference type="EMBL" id="CAK0911971.1"/>
    </source>
</evidence>
<dbReference type="InterPro" id="IPR036400">
    <property type="entry name" value="Cyt_B5-like_heme/steroid_sf"/>
</dbReference>
<feature type="compositionally biased region" description="Basic and acidic residues" evidence="2">
    <location>
        <begin position="205"/>
        <end position="221"/>
    </location>
</feature>
<feature type="compositionally biased region" description="Low complexity" evidence="2">
    <location>
        <begin position="224"/>
        <end position="238"/>
    </location>
</feature>
<dbReference type="InterPro" id="IPR001199">
    <property type="entry name" value="Cyt_B5-like_heme/steroid-bd"/>
</dbReference>
<dbReference type="InterPro" id="IPR050577">
    <property type="entry name" value="MAPR/NEUFC/NENF-like"/>
</dbReference>
<name>A0ABN9YKY5_9DINO</name>
<keyword evidence="3" id="KW-0472">Membrane</keyword>
<evidence type="ECO:0000259" key="4">
    <source>
        <dbReference type="SMART" id="SM01117"/>
    </source>
</evidence>
<comment type="caution">
    <text evidence="5">The sequence shown here is derived from an EMBL/GenBank/DDBJ whole genome shotgun (WGS) entry which is preliminary data.</text>
</comment>
<keyword evidence="3" id="KW-1133">Transmembrane helix</keyword>
<dbReference type="SMART" id="SM01117">
    <property type="entry name" value="Cyt-b5"/>
    <property type="match status" value="1"/>
</dbReference>
<keyword evidence="3" id="KW-0812">Transmembrane</keyword>
<feature type="compositionally biased region" description="Basic residues" evidence="2">
    <location>
        <begin position="290"/>
        <end position="299"/>
    </location>
</feature>
<evidence type="ECO:0000313" key="6">
    <source>
        <dbReference type="Proteomes" id="UP001189429"/>
    </source>
</evidence>
<dbReference type="Pfam" id="PF00173">
    <property type="entry name" value="Cyt-b5"/>
    <property type="match status" value="1"/>
</dbReference>
<feature type="domain" description="Cytochrome b5 heme-binding" evidence="4">
    <location>
        <begin position="56"/>
        <end position="130"/>
    </location>
</feature>